<dbReference type="SUPFAM" id="SSF48452">
    <property type="entry name" value="TPR-like"/>
    <property type="match status" value="2"/>
</dbReference>
<keyword evidence="4 6" id="KW-0802">TPR repeat</keyword>
<dbReference type="SMART" id="SM00727">
    <property type="entry name" value="STI1"/>
    <property type="match status" value="2"/>
</dbReference>
<dbReference type="InterPro" id="IPR041243">
    <property type="entry name" value="STI1/HOP_DP"/>
</dbReference>
<accession>A0A9P8L208</accession>
<keyword evidence="3" id="KW-0677">Repeat</keyword>
<feature type="repeat" description="TPR" evidence="6">
    <location>
        <begin position="71"/>
        <end position="104"/>
    </location>
</feature>
<keyword evidence="2" id="KW-0963">Cytoplasm</keyword>
<dbReference type="PANTHER" id="PTHR22904:SF523">
    <property type="entry name" value="STRESS-INDUCED-PHOSPHOPROTEIN 1"/>
    <property type="match status" value="1"/>
</dbReference>
<dbReference type="InterPro" id="IPR006636">
    <property type="entry name" value="STI1_HS-bd"/>
</dbReference>
<evidence type="ECO:0000256" key="1">
    <source>
        <dbReference type="ARBA" id="ARBA00004496"/>
    </source>
</evidence>
<dbReference type="Pfam" id="PF13432">
    <property type="entry name" value="TPR_16"/>
    <property type="match status" value="2"/>
</dbReference>
<evidence type="ECO:0000256" key="7">
    <source>
        <dbReference type="SAM" id="MobiDB-lite"/>
    </source>
</evidence>
<dbReference type="GO" id="GO:0042030">
    <property type="term" value="F:ATPase inhibitor activity"/>
    <property type="evidence" value="ECO:0007669"/>
    <property type="project" value="UniProtKB-ARBA"/>
</dbReference>
<dbReference type="OrthoDB" id="2423701at2759"/>
<dbReference type="GO" id="GO:0051879">
    <property type="term" value="F:Hsp90 protein binding"/>
    <property type="evidence" value="ECO:0007669"/>
    <property type="project" value="TreeGrafter"/>
</dbReference>
<feature type="compositionally biased region" description="Polar residues" evidence="7">
    <location>
        <begin position="231"/>
        <end position="240"/>
    </location>
</feature>
<evidence type="ECO:0000313" key="9">
    <source>
        <dbReference type="EMBL" id="KAH0543565.1"/>
    </source>
</evidence>
<evidence type="ECO:0000256" key="4">
    <source>
        <dbReference type="ARBA" id="ARBA00022803"/>
    </source>
</evidence>
<evidence type="ECO:0000256" key="3">
    <source>
        <dbReference type="ARBA" id="ARBA00022737"/>
    </source>
</evidence>
<dbReference type="FunFam" id="1.10.260.100:FF:000002">
    <property type="entry name" value="Stress-induced-phosphoprotein 1 (Hsp70/Hsp90-organizing)"/>
    <property type="match status" value="1"/>
</dbReference>
<dbReference type="EMBL" id="JAGHQL010000030">
    <property type="protein sequence ID" value="KAH0543565.1"/>
    <property type="molecule type" value="Genomic_DNA"/>
</dbReference>
<dbReference type="FunFam" id="1.10.260.100:FF:000004">
    <property type="entry name" value="Putative stress-induced-phosphoprotein 1"/>
    <property type="match status" value="1"/>
</dbReference>
<dbReference type="FunFam" id="1.25.40.10:FF:000027">
    <property type="entry name" value="stress-induced-phosphoprotein 1 isoform X1"/>
    <property type="match status" value="1"/>
</dbReference>
<dbReference type="PROSITE" id="PS50005">
    <property type="entry name" value="TPR"/>
    <property type="match status" value="3"/>
</dbReference>
<dbReference type="Gene3D" id="1.25.40.10">
    <property type="entry name" value="Tetratricopeptide repeat domain"/>
    <property type="match status" value="3"/>
</dbReference>
<comment type="subunit">
    <text evidence="5">Part of a larger complex that includes HSP70, HSP90, and immunophilins.</text>
</comment>
<organism evidence="9 10">
    <name type="scientific">Glutinoglossum americanum</name>
    <dbReference type="NCBI Taxonomy" id="1670608"/>
    <lineage>
        <taxon>Eukaryota</taxon>
        <taxon>Fungi</taxon>
        <taxon>Dikarya</taxon>
        <taxon>Ascomycota</taxon>
        <taxon>Pezizomycotina</taxon>
        <taxon>Geoglossomycetes</taxon>
        <taxon>Geoglossales</taxon>
        <taxon>Geoglossaceae</taxon>
        <taxon>Glutinoglossum</taxon>
    </lineage>
</organism>
<evidence type="ECO:0000259" key="8">
    <source>
        <dbReference type="SMART" id="SM00727"/>
    </source>
</evidence>
<sequence>MADALKAEGNKAFTEKRFVEAASEKFSKAIEIEPTNHILYSNRSGAYASLKDFNRALEDANKTTEIKPDWAKGWGRKGAALHGQGDLLGAHDAYLEALKLDPANAQAKSGLTSVKRAIDAEAAADGVSGDPSGGLGNLFNDPQMLQKLANNPKTRALLADPQFMAKLQRLKQNPSNVGEEMRDPRFLQVMSVLLGVDMQFDQPGESRSGDPPSYAASAARGQEDTPMPDAQPSSTKSQPSKAPEPEPEDEETIALKKAKEEAEAEKKLGTEYYKKRQFDAAIEHYGRAWDLHRDITYLTNLGAAKYEKGDYEGTIEACNKAVEEGREVRADFKLIAKAFARIGSAYDKLGNSANAILYYQKSLTEHRTPEVLAKLRATEKAKIEAERRAYVDPTKAEEAREEGNKKFKEADWPGAVAAYGEMIKRSPDDPRGYSNRAAAFIKLMTFPSAVQDCDEALKRDPKFVRAYLRKAQAYFAMREYSKCLDTCTEALEVDETGANAREIEQQQQKALQAMYSAREGETEEQTMERIQRDPEILGILQDPVMQSILQQAKGDPSALQEHMKNAGVRSKIQKLIAAGVIRLGR</sequence>
<evidence type="ECO:0000313" key="10">
    <source>
        <dbReference type="Proteomes" id="UP000698800"/>
    </source>
</evidence>
<comment type="caution">
    <text evidence="9">The sequence shown here is derived from an EMBL/GenBank/DDBJ whole genome shotgun (WGS) entry which is preliminary data.</text>
</comment>
<dbReference type="Gene3D" id="1.10.260.100">
    <property type="match status" value="2"/>
</dbReference>
<comment type="subcellular location">
    <subcellularLocation>
        <location evidence="1">Cytoplasm</location>
    </subcellularLocation>
</comment>
<dbReference type="InterPro" id="IPR019734">
    <property type="entry name" value="TPR_rpt"/>
</dbReference>
<evidence type="ECO:0000256" key="6">
    <source>
        <dbReference type="PROSITE-ProRule" id="PRU00339"/>
    </source>
</evidence>
<dbReference type="InterPro" id="IPR011990">
    <property type="entry name" value="TPR-like_helical_dom_sf"/>
</dbReference>
<keyword evidence="10" id="KW-1185">Reference proteome</keyword>
<feature type="repeat" description="TPR" evidence="6">
    <location>
        <begin position="336"/>
        <end position="369"/>
    </location>
</feature>
<gene>
    <name evidence="9" type="ORF">FGG08_002126</name>
</gene>
<dbReference type="Proteomes" id="UP000698800">
    <property type="component" value="Unassembled WGS sequence"/>
</dbReference>
<dbReference type="SMART" id="SM00028">
    <property type="entry name" value="TPR"/>
    <property type="match status" value="9"/>
</dbReference>
<protein>
    <recommendedName>
        <fullName evidence="8">STI1 domain-containing protein</fullName>
    </recommendedName>
</protein>
<dbReference type="Pfam" id="PF13181">
    <property type="entry name" value="TPR_8"/>
    <property type="match status" value="2"/>
</dbReference>
<feature type="repeat" description="TPR" evidence="6">
    <location>
        <begin position="262"/>
        <end position="295"/>
    </location>
</feature>
<dbReference type="GO" id="GO:0005737">
    <property type="term" value="C:cytoplasm"/>
    <property type="evidence" value="ECO:0007669"/>
    <property type="project" value="UniProtKB-SubCell"/>
</dbReference>
<feature type="region of interest" description="Disordered" evidence="7">
    <location>
        <begin position="200"/>
        <end position="254"/>
    </location>
</feature>
<evidence type="ECO:0000256" key="5">
    <source>
        <dbReference type="ARBA" id="ARBA00064323"/>
    </source>
</evidence>
<dbReference type="FunFam" id="1.25.40.10:FF:000010">
    <property type="entry name" value="Stress-induced phosphoprotein 1"/>
    <property type="match status" value="1"/>
</dbReference>
<dbReference type="FunFam" id="1.25.40.10:FF:000020">
    <property type="entry name" value="Stress-induced phosphoprotein 1"/>
    <property type="match status" value="1"/>
</dbReference>
<dbReference type="AlphaFoldDB" id="A0A9P8L208"/>
<feature type="domain" description="STI1" evidence="8">
    <location>
        <begin position="533"/>
        <end position="572"/>
    </location>
</feature>
<name>A0A9P8L208_9PEZI</name>
<feature type="domain" description="STI1" evidence="8">
    <location>
        <begin position="141"/>
        <end position="180"/>
    </location>
</feature>
<reference evidence="9" key="1">
    <citation type="submission" date="2021-03" db="EMBL/GenBank/DDBJ databases">
        <title>Comparative genomics and phylogenomic investigation of the class Geoglossomycetes provide insights into ecological specialization and systematics.</title>
        <authorList>
            <person name="Melie T."/>
            <person name="Pirro S."/>
            <person name="Miller A.N."/>
            <person name="Quandt A."/>
        </authorList>
    </citation>
    <scope>NUCLEOTIDE SEQUENCE</scope>
    <source>
        <strain evidence="9">GBOQ0MN5Z8</strain>
    </source>
</reference>
<proteinExistence type="predicted"/>
<dbReference type="Pfam" id="PF17830">
    <property type="entry name" value="STI1-HOP_DP"/>
    <property type="match status" value="2"/>
</dbReference>
<evidence type="ECO:0000256" key="2">
    <source>
        <dbReference type="ARBA" id="ARBA00022490"/>
    </source>
</evidence>
<dbReference type="PANTHER" id="PTHR22904">
    <property type="entry name" value="TPR REPEAT CONTAINING PROTEIN"/>
    <property type="match status" value="1"/>
</dbReference>